<organism evidence="9">
    <name type="scientific">Arcella intermedia</name>
    <dbReference type="NCBI Taxonomy" id="1963864"/>
    <lineage>
        <taxon>Eukaryota</taxon>
        <taxon>Amoebozoa</taxon>
        <taxon>Tubulinea</taxon>
        <taxon>Elardia</taxon>
        <taxon>Arcellinida</taxon>
        <taxon>Sphaerothecina</taxon>
        <taxon>Arcellidae</taxon>
        <taxon>Arcella</taxon>
    </lineage>
</organism>
<dbReference type="GO" id="GO:0033619">
    <property type="term" value="P:membrane protein proteolysis"/>
    <property type="evidence" value="ECO:0007669"/>
    <property type="project" value="TreeGrafter"/>
</dbReference>
<evidence type="ECO:0000256" key="2">
    <source>
        <dbReference type="ARBA" id="ARBA00006859"/>
    </source>
</evidence>
<evidence type="ECO:0000256" key="6">
    <source>
        <dbReference type="ARBA" id="ARBA00022989"/>
    </source>
</evidence>
<keyword evidence="3 8" id="KW-0812">Transmembrane</keyword>
<dbReference type="SMART" id="SM00730">
    <property type="entry name" value="PSN"/>
    <property type="match status" value="1"/>
</dbReference>
<proteinExistence type="inferred from homology"/>
<evidence type="ECO:0000256" key="8">
    <source>
        <dbReference type="SAM" id="Phobius"/>
    </source>
</evidence>
<dbReference type="AlphaFoldDB" id="A0A6B2L7X3"/>
<feature type="transmembrane region" description="Helical" evidence="8">
    <location>
        <begin position="293"/>
        <end position="311"/>
    </location>
</feature>
<dbReference type="InterPro" id="IPR006639">
    <property type="entry name" value="Preselin/SPP"/>
</dbReference>
<feature type="transmembrane region" description="Helical" evidence="8">
    <location>
        <begin position="80"/>
        <end position="104"/>
    </location>
</feature>
<keyword evidence="7 8" id="KW-0472">Membrane</keyword>
<feature type="transmembrane region" description="Helical" evidence="8">
    <location>
        <begin position="265"/>
        <end position="287"/>
    </location>
</feature>
<feature type="transmembrane region" description="Helical" evidence="8">
    <location>
        <begin position="222"/>
        <end position="245"/>
    </location>
</feature>
<dbReference type="EMBL" id="GIBP01004143">
    <property type="protein sequence ID" value="NDV33112.1"/>
    <property type="molecule type" value="Transcribed_RNA"/>
</dbReference>
<evidence type="ECO:0000313" key="9">
    <source>
        <dbReference type="EMBL" id="NDV33112.1"/>
    </source>
</evidence>
<evidence type="ECO:0000256" key="7">
    <source>
        <dbReference type="ARBA" id="ARBA00023136"/>
    </source>
</evidence>
<feature type="transmembrane region" description="Helical" evidence="8">
    <location>
        <begin position="47"/>
        <end position="68"/>
    </location>
</feature>
<evidence type="ECO:0000256" key="1">
    <source>
        <dbReference type="ARBA" id="ARBA00004477"/>
    </source>
</evidence>
<comment type="similarity">
    <text evidence="2">Belongs to the peptidase A22B family.</text>
</comment>
<dbReference type="PANTHER" id="PTHR12174">
    <property type="entry name" value="SIGNAL PEPTIDE PEPTIDASE"/>
    <property type="match status" value="1"/>
</dbReference>
<dbReference type="Pfam" id="PF04258">
    <property type="entry name" value="Peptidase_A22B"/>
    <property type="match status" value="1"/>
</dbReference>
<protein>
    <submittedName>
        <fullName evidence="9">Uncharacterized protein</fullName>
    </submittedName>
</protein>
<name>A0A6B2L7X3_9EUKA</name>
<feature type="transmembrane region" description="Helical" evidence="8">
    <location>
        <begin position="6"/>
        <end position="26"/>
    </location>
</feature>
<keyword evidence="4" id="KW-0378">Hydrolase</keyword>
<keyword evidence="5" id="KW-0256">Endoplasmic reticulum</keyword>
<feature type="transmembrane region" description="Helical" evidence="8">
    <location>
        <begin position="178"/>
        <end position="202"/>
    </location>
</feature>
<dbReference type="GO" id="GO:0006465">
    <property type="term" value="P:signal peptide processing"/>
    <property type="evidence" value="ECO:0007669"/>
    <property type="project" value="TreeGrafter"/>
</dbReference>
<dbReference type="GO" id="GO:0042500">
    <property type="term" value="F:aspartic endopeptidase activity, intramembrane cleaving"/>
    <property type="evidence" value="ECO:0007669"/>
    <property type="project" value="InterPro"/>
</dbReference>
<keyword evidence="6 8" id="KW-1133">Transmembrane helix</keyword>
<reference evidence="9" key="1">
    <citation type="journal article" date="2020" name="J. Eukaryot. Microbiol.">
        <title>De novo Sequencing, Assembly and Annotation of the Transcriptome for the Free-Living Testate Amoeba Arcella intermedia.</title>
        <authorList>
            <person name="Ribeiro G.M."/>
            <person name="Porfirio-Sousa A.L."/>
            <person name="Maurer-Alcala X.X."/>
            <person name="Katz L.A."/>
            <person name="Lahr D.J.G."/>
        </authorList>
    </citation>
    <scope>NUCLEOTIDE SEQUENCE</scope>
</reference>
<evidence type="ECO:0000256" key="4">
    <source>
        <dbReference type="ARBA" id="ARBA00022801"/>
    </source>
</evidence>
<sequence>MTPSLFFAYSAIVTMAVVPIYIGSQLSLRRKDTDDKKNEETLSKKDAYMYPVYGSGVLFGLYVLFRLFSKEYINLLLTAYFLFFGFFALVETLTPLISSFIPYLANIYKNSFQYRFPWEKEITTVDFNAASMVSWVLSLLCLVWYSITKHWVANNLLGLTFSVQGVALMNLGSYQTGCILLGGLFVYDIFWVFGTDVMVTVAKSFDAPIKLLFPKAFFVEKYSFSMLGLGDIVIPGIFIALLLRYDAYRWVRSKGKLTSGFPQPYFTYTLVAYTLGLVFTIFIMHSFQAAQPALLYLVPACIGCSGGLALLHGELNLLYHYDEEKDLPTQKDKPKKEKAAKTKKAI</sequence>
<dbReference type="GO" id="GO:0098554">
    <property type="term" value="C:cytoplasmic side of endoplasmic reticulum membrane"/>
    <property type="evidence" value="ECO:0007669"/>
    <property type="project" value="TreeGrafter"/>
</dbReference>
<comment type="subcellular location">
    <subcellularLocation>
        <location evidence="1">Endoplasmic reticulum membrane</location>
        <topology evidence="1">Multi-pass membrane protein</topology>
    </subcellularLocation>
</comment>
<dbReference type="InterPro" id="IPR007369">
    <property type="entry name" value="Peptidase_A22B_SPP"/>
</dbReference>
<evidence type="ECO:0000256" key="5">
    <source>
        <dbReference type="ARBA" id="ARBA00022824"/>
    </source>
</evidence>
<dbReference type="PANTHER" id="PTHR12174:SF23">
    <property type="entry name" value="MINOR HISTOCOMPATIBILITY ANTIGEN H13"/>
    <property type="match status" value="1"/>
</dbReference>
<evidence type="ECO:0000256" key="3">
    <source>
        <dbReference type="ARBA" id="ARBA00022692"/>
    </source>
</evidence>
<feature type="transmembrane region" description="Helical" evidence="8">
    <location>
        <begin position="151"/>
        <end position="171"/>
    </location>
</feature>
<accession>A0A6B2L7X3</accession>
<dbReference type="GO" id="GO:0098553">
    <property type="term" value="C:lumenal side of endoplasmic reticulum membrane"/>
    <property type="evidence" value="ECO:0007669"/>
    <property type="project" value="TreeGrafter"/>
</dbReference>
<feature type="transmembrane region" description="Helical" evidence="8">
    <location>
        <begin position="125"/>
        <end position="145"/>
    </location>
</feature>